<keyword evidence="3" id="KW-0175">Coiled coil</keyword>
<dbReference type="InterPro" id="IPR051405">
    <property type="entry name" value="phD/YefM_antitoxin"/>
</dbReference>
<dbReference type="PANTHER" id="PTHR33713">
    <property type="entry name" value="ANTITOXIN YAFN-RELATED"/>
    <property type="match status" value="1"/>
</dbReference>
<dbReference type="RefSeq" id="WP_057814815.1">
    <property type="nucleotide sequence ID" value="NZ_CP040736.1"/>
</dbReference>
<sequence>MATTATNISEARKNLKKLTDDVVDYDDHVIITKPKNRNVVIMSEKEYQSWKETMYLLGTEANRKNLDESLEQLNRGNLKTISKEEWDKLSNEN</sequence>
<feature type="coiled-coil region" evidence="3">
    <location>
        <begin position="1"/>
        <end position="28"/>
    </location>
</feature>
<dbReference type="Gene3D" id="6.10.250.330">
    <property type="match status" value="1"/>
</dbReference>
<dbReference type="Pfam" id="PF02604">
    <property type="entry name" value="PhdYeFM_antitox"/>
    <property type="match status" value="1"/>
</dbReference>
<evidence type="ECO:0000313" key="4">
    <source>
        <dbReference type="EMBL" id="QCX24768.1"/>
    </source>
</evidence>
<dbReference type="PANTHER" id="PTHR33713:SF6">
    <property type="entry name" value="ANTITOXIN YEFM"/>
    <property type="match status" value="1"/>
</dbReference>
<comment type="similarity">
    <text evidence="1 2">Belongs to the phD/YefM antitoxin family.</text>
</comment>
<gene>
    <name evidence="4" type="ORF">FG051_06425</name>
</gene>
<dbReference type="EMBL" id="CP040736">
    <property type="protein sequence ID" value="QCX24768.1"/>
    <property type="molecule type" value="Genomic_DNA"/>
</dbReference>
<dbReference type="SUPFAM" id="SSF143120">
    <property type="entry name" value="YefM-like"/>
    <property type="match status" value="1"/>
</dbReference>
<dbReference type="KEGG" id="lft:FG051_06425"/>
<comment type="function">
    <text evidence="2">Antitoxin component of a type II toxin-antitoxin (TA) system.</text>
</comment>
<evidence type="ECO:0000313" key="5">
    <source>
        <dbReference type="Proteomes" id="UP000310673"/>
    </source>
</evidence>
<dbReference type="Gene3D" id="3.40.1620.10">
    <property type="entry name" value="YefM-like domain"/>
    <property type="match status" value="1"/>
</dbReference>
<dbReference type="Proteomes" id="UP000310673">
    <property type="component" value="Chromosome"/>
</dbReference>
<name>A0A5B7SYQ5_9LACO</name>
<dbReference type="AlphaFoldDB" id="A0A5B7SYQ5"/>
<evidence type="ECO:0000256" key="3">
    <source>
        <dbReference type="SAM" id="Coils"/>
    </source>
</evidence>
<dbReference type="InterPro" id="IPR036165">
    <property type="entry name" value="YefM-like_sf"/>
</dbReference>
<evidence type="ECO:0000256" key="2">
    <source>
        <dbReference type="RuleBase" id="RU362080"/>
    </source>
</evidence>
<accession>A0A5B7SYQ5</accession>
<reference evidence="4 5" key="1">
    <citation type="submission" date="2019-05" db="EMBL/GenBank/DDBJ databases">
        <title>Genome Sequence of Lactobacillus futsaii Y97, a Potential Probiotic Strain Isolated from the Futsai of Taiwan.</title>
        <authorList>
            <person name="Du X."/>
        </authorList>
    </citation>
    <scope>NUCLEOTIDE SEQUENCE [LARGE SCALE GENOMIC DNA]</scope>
    <source>
        <strain evidence="4 5">Y97</strain>
    </source>
</reference>
<proteinExistence type="inferred from homology"/>
<dbReference type="InterPro" id="IPR006442">
    <property type="entry name" value="Antitoxin_Phd/YefM"/>
</dbReference>
<organism evidence="4 5">
    <name type="scientific">Companilactobacillus futsaii</name>
    <dbReference type="NCBI Taxonomy" id="938155"/>
    <lineage>
        <taxon>Bacteria</taxon>
        <taxon>Bacillati</taxon>
        <taxon>Bacillota</taxon>
        <taxon>Bacilli</taxon>
        <taxon>Lactobacillales</taxon>
        <taxon>Lactobacillaceae</taxon>
        <taxon>Companilactobacillus</taxon>
    </lineage>
</organism>
<protein>
    <recommendedName>
        <fullName evidence="2">Antitoxin</fullName>
    </recommendedName>
</protein>
<evidence type="ECO:0000256" key="1">
    <source>
        <dbReference type="ARBA" id="ARBA00009981"/>
    </source>
</evidence>
<dbReference type="NCBIfam" id="TIGR01552">
    <property type="entry name" value="phd_fam"/>
    <property type="match status" value="1"/>
</dbReference>